<evidence type="ECO:0000313" key="5">
    <source>
        <dbReference type="Proteomes" id="UP000077266"/>
    </source>
</evidence>
<evidence type="ECO:0000256" key="1">
    <source>
        <dbReference type="ARBA" id="ARBA00006010"/>
    </source>
</evidence>
<dbReference type="PANTHER" id="PTHR33227">
    <property type="entry name" value="STIGMA-SPECIFIC STIG1-LIKE PROTEIN 3"/>
    <property type="match status" value="1"/>
</dbReference>
<evidence type="ECO:0000313" key="4">
    <source>
        <dbReference type="EMBL" id="KZV96593.1"/>
    </source>
</evidence>
<evidence type="ECO:0000256" key="3">
    <source>
        <dbReference type="SAM" id="SignalP"/>
    </source>
</evidence>
<dbReference type="InterPro" id="IPR006969">
    <property type="entry name" value="Stig-like"/>
</dbReference>
<keyword evidence="2 3" id="KW-0732">Signal</keyword>
<dbReference type="InParanoid" id="A0A165KN10"/>
<dbReference type="Proteomes" id="UP000077266">
    <property type="component" value="Unassembled WGS sequence"/>
</dbReference>
<dbReference type="PANTHER" id="PTHR33227:SF48">
    <property type="entry name" value="STIGMA-SPECIFIC STIG1-LIKE PROTEIN 4"/>
    <property type="match status" value="1"/>
</dbReference>
<evidence type="ECO:0008006" key="6">
    <source>
        <dbReference type="Google" id="ProtNLM"/>
    </source>
</evidence>
<accession>A0A165KN10</accession>
<dbReference type="OrthoDB" id="439917at2759"/>
<feature type="chain" id="PRO_5007860972" description="Stig1-domain-containing protein" evidence="3">
    <location>
        <begin position="22"/>
        <end position="187"/>
    </location>
</feature>
<protein>
    <recommendedName>
        <fullName evidence="6">Stig1-domain-containing protein</fullName>
    </recommendedName>
</protein>
<dbReference type="AlphaFoldDB" id="A0A165KN10"/>
<keyword evidence="5" id="KW-1185">Reference proteome</keyword>
<dbReference type="EMBL" id="KV425941">
    <property type="protein sequence ID" value="KZV96593.1"/>
    <property type="molecule type" value="Genomic_DNA"/>
</dbReference>
<gene>
    <name evidence="4" type="ORF">EXIGLDRAFT_816563</name>
</gene>
<reference evidence="4 5" key="1">
    <citation type="journal article" date="2016" name="Mol. Biol. Evol.">
        <title>Comparative Genomics of Early-Diverging Mushroom-Forming Fungi Provides Insights into the Origins of Lignocellulose Decay Capabilities.</title>
        <authorList>
            <person name="Nagy L.G."/>
            <person name="Riley R."/>
            <person name="Tritt A."/>
            <person name="Adam C."/>
            <person name="Daum C."/>
            <person name="Floudas D."/>
            <person name="Sun H."/>
            <person name="Yadav J.S."/>
            <person name="Pangilinan J."/>
            <person name="Larsson K.H."/>
            <person name="Matsuura K."/>
            <person name="Barry K."/>
            <person name="Labutti K."/>
            <person name="Kuo R."/>
            <person name="Ohm R.A."/>
            <person name="Bhattacharya S.S."/>
            <person name="Shirouzu T."/>
            <person name="Yoshinaga Y."/>
            <person name="Martin F.M."/>
            <person name="Grigoriev I.V."/>
            <person name="Hibbett D.S."/>
        </authorList>
    </citation>
    <scope>NUCLEOTIDE SEQUENCE [LARGE SCALE GENOMIC DNA]</scope>
    <source>
        <strain evidence="4 5">HHB12029</strain>
    </source>
</reference>
<comment type="similarity">
    <text evidence="1">Belongs to the STIG1 family.</text>
</comment>
<name>A0A165KN10_EXIGL</name>
<proteinExistence type="inferred from homology"/>
<organism evidence="4 5">
    <name type="scientific">Exidia glandulosa HHB12029</name>
    <dbReference type="NCBI Taxonomy" id="1314781"/>
    <lineage>
        <taxon>Eukaryota</taxon>
        <taxon>Fungi</taxon>
        <taxon>Dikarya</taxon>
        <taxon>Basidiomycota</taxon>
        <taxon>Agaricomycotina</taxon>
        <taxon>Agaricomycetes</taxon>
        <taxon>Auriculariales</taxon>
        <taxon>Exidiaceae</taxon>
        <taxon>Exidia</taxon>
    </lineage>
</organism>
<sequence length="187" mass="19978">MMARPLLLLLLLGALLSSVSAKPKFRRHSNGTATTTSSAVRARQVTRERILGRTDKLVMANLFGREDCSIPQPSTGVCSCGLSDFDSALTCGGCNNPCEGGESCCDGSCVDLSGNHDNCGACGNPCEYEELCCNGQCIPQSETDCGVCGGSYGQCVTWDDDHCGDCITQCFSPYFCFSGYCDYFDKR</sequence>
<evidence type="ECO:0000256" key="2">
    <source>
        <dbReference type="ARBA" id="ARBA00022729"/>
    </source>
</evidence>
<feature type="signal peptide" evidence="3">
    <location>
        <begin position="1"/>
        <end position="21"/>
    </location>
</feature>
<dbReference type="Pfam" id="PF04885">
    <property type="entry name" value="Stig1"/>
    <property type="match status" value="1"/>
</dbReference>